<reference evidence="1 2" key="1">
    <citation type="submission" date="2018-08" db="EMBL/GenBank/DDBJ databases">
        <title>Recombination of ecologically and evolutionarily significant loci maintains genetic cohesion in the Pseudomonas syringae species complex.</title>
        <authorList>
            <person name="Dillon M."/>
            <person name="Thakur S."/>
            <person name="Almeida R.N.D."/>
            <person name="Weir B.S."/>
            <person name="Guttman D.S."/>
        </authorList>
    </citation>
    <scope>NUCLEOTIDE SEQUENCE [LARGE SCALE GENOMIC DNA]</scope>
    <source>
        <strain evidence="1 2">ICMP 6917</strain>
    </source>
</reference>
<dbReference type="PANTHER" id="PTHR34400">
    <property type="match status" value="1"/>
</dbReference>
<name>A0A3M4VVU1_PSECI</name>
<evidence type="ECO:0000313" key="1">
    <source>
        <dbReference type="EMBL" id="RMR55958.1"/>
    </source>
</evidence>
<evidence type="ECO:0000313" key="2">
    <source>
        <dbReference type="Proteomes" id="UP000278332"/>
    </source>
</evidence>
<accession>A0A3M4VVU1</accession>
<dbReference type="EMBL" id="RBRY01000101">
    <property type="protein sequence ID" value="RMR55958.1"/>
    <property type="molecule type" value="Genomic_DNA"/>
</dbReference>
<proteinExistence type="predicted"/>
<dbReference type="RefSeq" id="WP_095067553.1">
    <property type="nucleotide sequence ID" value="NZ_RBRY01000101.1"/>
</dbReference>
<sequence length="640" mass="67794">MSYLNSLRLHFSGKFQANVSTVNNDPGHYDNAAFQSIYQQLGGPGMQPPNGWFNPQGDAAFRLLGCTINSAWTSSGAVTQPDPVLGYIIADSDGRVPAKMVDLDPEQQLVSEIWGLEVRIADASGNTLMRGQFLPAAFIDIWNRATGQGSDPSDQGACAAYQSVLQNLQWGDVSNSAFLSQLQQTSQASGQLSIKFNVDGLNMDNTSPDFMCGRIVGTVGPYLAGEPQHLVIGRHFMAAPAPTDSFFIPSGGINFFPAAIDVEASCIYLDLGNALSTTTPGGGLNDLGDLQLGAYSPILTPPDPAGTVIALGTLPSSGSTGYVGNPDWYEQTAGVVVLPLSAPLLKLAQTQQLVLSGQQGIVISEWSNAAFVRADKFVYRLSPGDNIDIPVYAMQYGRPLAQASISFAFDPSQLQPTPNEWPYIMASPPVGTPESALNIPQTSKTDANGKAVLSLITSDPGNPRLFNDGSSSIDGQVYGIRPAFTDVNMTAGPVNASDFISVLLWSGYTIPASPTWDDIQPIFQQYANLYPVMLRFLNMADFDSVVKTAGLLTLAFSLDIQDANSMPVTRDLSPAKRQAILTWLKNPLPGTKTATRAAPQIDAATQAAAPTGSAPASAARGGKAAAIARRLINQTQPAKG</sequence>
<dbReference type="Proteomes" id="UP000278332">
    <property type="component" value="Unassembled WGS sequence"/>
</dbReference>
<gene>
    <name evidence="1" type="ORF">ALP84_01811</name>
</gene>
<dbReference type="AlphaFoldDB" id="A0A3M4VVU1"/>
<organism evidence="1 2">
    <name type="scientific">Pseudomonas cichorii</name>
    <dbReference type="NCBI Taxonomy" id="36746"/>
    <lineage>
        <taxon>Bacteria</taxon>
        <taxon>Pseudomonadati</taxon>
        <taxon>Pseudomonadota</taxon>
        <taxon>Gammaproteobacteria</taxon>
        <taxon>Pseudomonadales</taxon>
        <taxon>Pseudomonadaceae</taxon>
        <taxon>Pseudomonas</taxon>
    </lineage>
</organism>
<comment type="caution">
    <text evidence="1">The sequence shown here is derived from an EMBL/GenBank/DDBJ whole genome shotgun (WGS) entry which is preliminary data.</text>
</comment>
<protein>
    <submittedName>
        <fullName evidence="1">Uncharacterized protein</fullName>
    </submittedName>
</protein>
<dbReference type="PANTHER" id="PTHR34400:SF4">
    <property type="entry name" value="MEMBRANE PROTEIN"/>
    <property type="match status" value="1"/>
</dbReference>